<evidence type="ECO:0000313" key="4">
    <source>
        <dbReference type="Proteomes" id="UP000245942"/>
    </source>
</evidence>
<feature type="region of interest" description="Disordered" evidence="1">
    <location>
        <begin position="1358"/>
        <end position="1435"/>
    </location>
</feature>
<dbReference type="RefSeq" id="XP_025346702.1">
    <property type="nucleotide sequence ID" value="XM_025494452.1"/>
</dbReference>
<dbReference type="SUPFAM" id="SSF50978">
    <property type="entry name" value="WD40 repeat-like"/>
    <property type="match status" value="2"/>
</dbReference>
<feature type="domain" description="RAVE complex protein Rav1 C-terminal" evidence="2">
    <location>
        <begin position="677"/>
        <end position="1293"/>
    </location>
</feature>
<feature type="compositionally biased region" description="Basic and acidic residues" evidence="1">
    <location>
        <begin position="1365"/>
        <end position="1400"/>
    </location>
</feature>
<dbReference type="InterPro" id="IPR036322">
    <property type="entry name" value="WD40_repeat_dom_sf"/>
</dbReference>
<dbReference type="PANTHER" id="PTHR13950">
    <property type="entry name" value="RABCONNECTIN-RELATED"/>
    <property type="match status" value="1"/>
</dbReference>
<dbReference type="Gene3D" id="2.130.10.10">
    <property type="entry name" value="YVTN repeat-like/Quinoprotein amine dehydrogenase"/>
    <property type="match status" value="1"/>
</dbReference>
<dbReference type="GO" id="GO:0007035">
    <property type="term" value="P:vacuolar acidification"/>
    <property type="evidence" value="ECO:0007669"/>
    <property type="project" value="TreeGrafter"/>
</dbReference>
<dbReference type="PANTHER" id="PTHR13950:SF9">
    <property type="entry name" value="RABCONNECTIN-3A"/>
    <property type="match status" value="1"/>
</dbReference>
<organism evidence="3 4">
    <name type="scientific">Pseudomicrostroma glucosiphilum</name>
    <dbReference type="NCBI Taxonomy" id="1684307"/>
    <lineage>
        <taxon>Eukaryota</taxon>
        <taxon>Fungi</taxon>
        <taxon>Dikarya</taxon>
        <taxon>Basidiomycota</taxon>
        <taxon>Ustilaginomycotina</taxon>
        <taxon>Exobasidiomycetes</taxon>
        <taxon>Microstromatales</taxon>
        <taxon>Microstromatales incertae sedis</taxon>
        <taxon>Pseudomicrostroma</taxon>
    </lineage>
</organism>
<feature type="compositionally biased region" description="Polar residues" evidence="1">
    <location>
        <begin position="1413"/>
        <end position="1425"/>
    </location>
</feature>
<dbReference type="EMBL" id="KZ819331">
    <property type="protein sequence ID" value="PWN19542.1"/>
    <property type="molecule type" value="Genomic_DNA"/>
</dbReference>
<sequence>MAHATSSQATSSSSTKASLLLSDSSYGSSPAAARASVSHYASADGRRLVTAIASGDQICLLDGNFDILYTLDFWDAFAETSEVTERPAHNIQCLAVRQGAEEGQVLIFASIATRIVVWAASNVSSSSTKRWRVHSTLDLPAPATSLDFDSGRLLVGCGSSLQIWNLHDGRLWRESWKVAAPRPIRLCSFSPLGTSFAACSEDDRRVVVWQIKKALISRPRRTAVLLHASYVVDLRWRGMPDISSQSDILMTRSQDGAARVWAPVIDEPSALRLSATIDAASFGKRGPGAAETIEHIFYLDAATIASVLRANISLLERDIQMSEVGLSDLDQPSASREIDAKRTRHKRLQHMLSDTPDVFIRFQEDGTIVMRALASIDRRPPTLLQAYTVLKLSNPLHPISAGDIGSIELFPLSVPTGQSSEEALGVFYLQSRDGNRTLAANFNPSLFFDGQGMGLVKRSLSLESSHGGKVRGMVSTRDRQVLSVDDAGYVTRWGTASSGKASLGKRTVMTSRRRSELPKFQRDDRLLAGHGEGIVVWHCSTQSLLHYRNGSSKAEKLAGLADQEEPIFGAFNEGDTILTIVTAQRMIHQWHLTSSSGSHGPPTTSTELDDVGTLKLAFTAMGENAATHPSFATFSADGQITLWQCGQDDGLWSRMSRSVQANVSDRVKGAATSSGLIAIFDLAASDFDTILQSSQVDDADENDTIVSLDWLELANESFALAVSRRHRIEIWVQATRGPYDTANEGGKSAWAILATYDLTEITKQAFTACRWAQHHTLIVSTGHQVHSLGPLLATAGSTAELRHVAEQQAGPLPVWHPVLLSQLILLGKTDEVTSIVLRLARALGETSLGETPNLSSLNESSADLLNSAKRKSLESREGQEVHDSLFNAESNGDDTLRSTLTSDIVDKLCSKLQTTPMPRMALRESQQLSLLVRCLLDISERKFIVDANGWRYLTALRMQRELHKLTAQENVNGSVSSAGKTSASVTAMSLINGSSNASTSGLPTFHLASRDTVWALHSTTQEAIVSRLKETFGDRITWPIARSTGVFYFLPPASSSPLLLELAEQVARDQYSLTRDPVSCSLLYYALGKKKLVLGLWRQAAGHPEQKKMLQFLTKDFEEERWRTAACKNAFALLSQRRFEFAASFFMLGDSIQDAVNVCIKNLNDIDLAVALVRIKEGRDDGPLFVKLLKTRLLPLAFDVQDRYLAHWAFWRLGQREMAVRVLCTSMDLLRSEVKSLPPVVSDAPPRVARYEDVTLAVLYLQMSKKGIPVEQDTRFAKHMQKVLRRMGCHLVAEALLAEWEYKPYVEVQSQQINNDTAVDVEMVQATPGQVLQETKSSGTADGPPSDALNDALAGLTFTSAATKSEPETTTRAPSDEKTNGAVKIPDKTDEREAAEEKKKETRKKPGGGVANLITSAKNADQQGAQEFDFGSFGF</sequence>
<evidence type="ECO:0000256" key="1">
    <source>
        <dbReference type="SAM" id="MobiDB-lite"/>
    </source>
</evidence>
<dbReference type="InterPro" id="IPR052208">
    <property type="entry name" value="DmX-like/RAVE_component"/>
</dbReference>
<proteinExistence type="predicted"/>
<reference evidence="3 4" key="1">
    <citation type="journal article" date="2018" name="Mol. Biol. Evol.">
        <title>Broad Genomic Sampling Reveals a Smut Pathogenic Ancestry of the Fungal Clade Ustilaginomycotina.</title>
        <authorList>
            <person name="Kijpornyongpan T."/>
            <person name="Mondo S.J."/>
            <person name="Barry K."/>
            <person name="Sandor L."/>
            <person name="Lee J."/>
            <person name="Lipzen A."/>
            <person name="Pangilinan J."/>
            <person name="LaButti K."/>
            <person name="Hainaut M."/>
            <person name="Henrissat B."/>
            <person name="Grigoriev I.V."/>
            <person name="Spatafora J.W."/>
            <person name="Aime M.C."/>
        </authorList>
    </citation>
    <scope>NUCLEOTIDE SEQUENCE [LARGE SCALE GENOMIC DNA]</scope>
    <source>
        <strain evidence="3 4">MCA 4718</strain>
    </source>
</reference>
<keyword evidence="4" id="KW-1185">Reference proteome</keyword>
<dbReference type="GO" id="GO:0043291">
    <property type="term" value="C:RAVE complex"/>
    <property type="evidence" value="ECO:0007669"/>
    <property type="project" value="TreeGrafter"/>
</dbReference>
<dbReference type="GeneID" id="37016186"/>
<dbReference type="OrthoDB" id="342131at2759"/>
<gene>
    <name evidence="3" type="ORF">BCV69DRAFT_300366</name>
</gene>
<feature type="region of interest" description="Disordered" evidence="1">
    <location>
        <begin position="1332"/>
        <end position="1351"/>
    </location>
</feature>
<evidence type="ECO:0000259" key="2">
    <source>
        <dbReference type="Pfam" id="PF12234"/>
    </source>
</evidence>
<dbReference type="InterPro" id="IPR022033">
    <property type="entry name" value="Rav1p_C"/>
</dbReference>
<dbReference type="Proteomes" id="UP000245942">
    <property type="component" value="Unassembled WGS sequence"/>
</dbReference>
<dbReference type="InterPro" id="IPR015943">
    <property type="entry name" value="WD40/YVTN_repeat-like_dom_sf"/>
</dbReference>
<accession>A0A316U2H5</accession>
<evidence type="ECO:0000313" key="3">
    <source>
        <dbReference type="EMBL" id="PWN19542.1"/>
    </source>
</evidence>
<protein>
    <recommendedName>
        <fullName evidence="2">RAVE complex protein Rav1 C-terminal domain-containing protein</fullName>
    </recommendedName>
</protein>
<dbReference type="STRING" id="1684307.A0A316U2H5"/>
<dbReference type="Pfam" id="PF12234">
    <property type="entry name" value="Rav1p_C"/>
    <property type="match status" value="1"/>
</dbReference>
<name>A0A316U2H5_9BASI</name>